<dbReference type="RefSeq" id="WP_337695507.1">
    <property type="nucleotide sequence ID" value="NZ_JBBEGN010000006.1"/>
</dbReference>
<dbReference type="Gene3D" id="3.40.50.12780">
    <property type="entry name" value="N-terminal domain of ligase-like"/>
    <property type="match status" value="1"/>
</dbReference>
<evidence type="ECO:0000313" key="5">
    <source>
        <dbReference type="Proteomes" id="UP001385809"/>
    </source>
</evidence>
<gene>
    <name evidence="4" type="ORF">WCD74_14225</name>
</gene>
<accession>A0ABU8MNM9</accession>
<organism evidence="4 5">
    <name type="scientific">Actinomycetospora aurantiaca</name>
    <dbReference type="NCBI Taxonomy" id="3129233"/>
    <lineage>
        <taxon>Bacteria</taxon>
        <taxon>Bacillati</taxon>
        <taxon>Actinomycetota</taxon>
        <taxon>Actinomycetes</taxon>
        <taxon>Pseudonocardiales</taxon>
        <taxon>Pseudonocardiaceae</taxon>
        <taxon>Actinomycetospora</taxon>
    </lineage>
</organism>
<dbReference type="InterPro" id="IPR000873">
    <property type="entry name" value="AMP-dep_synth/lig_dom"/>
</dbReference>
<dbReference type="PANTHER" id="PTHR43201:SF32">
    <property type="entry name" value="2-SUCCINYLBENZOATE--COA LIGASE, CHLOROPLASTIC_PEROXISOMAL"/>
    <property type="match status" value="1"/>
</dbReference>
<comment type="caution">
    <text evidence="4">The sequence shown here is derived from an EMBL/GenBank/DDBJ whole genome shotgun (WGS) entry which is preliminary data.</text>
</comment>
<feature type="region of interest" description="Disordered" evidence="1">
    <location>
        <begin position="1"/>
        <end position="20"/>
    </location>
</feature>
<dbReference type="Gene3D" id="3.30.300.30">
    <property type="match status" value="1"/>
</dbReference>
<dbReference type="SUPFAM" id="SSF56801">
    <property type="entry name" value="Acetyl-CoA synthetase-like"/>
    <property type="match status" value="1"/>
</dbReference>
<dbReference type="InterPro" id="IPR045851">
    <property type="entry name" value="AMP-bd_C_sf"/>
</dbReference>
<feature type="domain" description="AMP-dependent synthetase/ligase" evidence="2">
    <location>
        <begin position="29"/>
        <end position="380"/>
    </location>
</feature>
<dbReference type="InterPro" id="IPR020845">
    <property type="entry name" value="AMP-binding_CS"/>
</dbReference>
<evidence type="ECO:0000259" key="2">
    <source>
        <dbReference type="Pfam" id="PF00501"/>
    </source>
</evidence>
<evidence type="ECO:0000256" key="1">
    <source>
        <dbReference type="SAM" id="MobiDB-lite"/>
    </source>
</evidence>
<dbReference type="PROSITE" id="PS00455">
    <property type="entry name" value="AMP_BINDING"/>
    <property type="match status" value="1"/>
</dbReference>
<dbReference type="Pfam" id="PF13193">
    <property type="entry name" value="AMP-binding_C"/>
    <property type="match status" value="1"/>
</dbReference>
<evidence type="ECO:0000313" key="4">
    <source>
        <dbReference type="EMBL" id="MEJ2868925.1"/>
    </source>
</evidence>
<feature type="domain" description="AMP-binding enzyme C-terminal" evidence="3">
    <location>
        <begin position="430"/>
        <end position="504"/>
    </location>
</feature>
<dbReference type="EMBL" id="JBBEGN010000006">
    <property type="protein sequence ID" value="MEJ2868925.1"/>
    <property type="molecule type" value="Genomic_DNA"/>
</dbReference>
<feature type="compositionally biased region" description="Low complexity" evidence="1">
    <location>
        <begin position="1"/>
        <end position="13"/>
    </location>
</feature>
<keyword evidence="5" id="KW-1185">Reference proteome</keyword>
<sequence length="522" mass="55896">MTTTATTPLLAPAGDPRNATRTVGAPLARARATAPGATAVVCDGVELTYAELGARVRRLVGALAGLGLRRGDRVAVLGANGHRYLELYLAVPAAGLVIVPLNTRHSDPERCYAVADSGARVLVTDRDVAGLDAEVRVVDLTSEYDRLLAEADEVDLPDGPDAPAEHDLAGIFYTGGTTGAAKGVMLTHGNLVANAFHFMACWPFSEDTRFMVVAPMFHAAGTIGTLATIWAAGTQVIVPAFTPAGVLDVVERERVTATLVVPTMMDALAVEQRERPRDVSSLRRLSHGSSPAARELLRRTHATFPDASMLHIYGLTETSPIVTLHPDEQLRLDSPRAMSCGRPAVGVEVRVEDPVERAPLPAGQVGEVAIRGANVTPGYWHKPEETAKVLDGGWFRSGDLGYLDEAGYLFLVDRAKDMIVSGGENVYSAEVENALYSHPAVVEAAVFGIPDERFGEAVHATVQIRTAVTGDELVEHCRLTIAGYKVPRSVRLTDDPLPKSGAGKILKRSLRDAYWDGREQRI</sequence>
<protein>
    <submittedName>
        <fullName evidence="4">AMP-binding protein</fullName>
    </submittedName>
</protein>
<evidence type="ECO:0000259" key="3">
    <source>
        <dbReference type="Pfam" id="PF13193"/>
    </source>
</evidence>
<name>A0ABU8MNM9_9PSEU</name>
<dbReference type="Proteomes" id="UP001385809">
    <property type="component" value="Unassembled WGS sequence"/>
</dbReference>
<reference evidence="4 5" key="1">
    <citation type="submission" date="2024-03" db="EMBL/GenBank/DDBJ databases">
        <title>Actinomycetospora sp. OC33-EN08, a novel actinomycete isolated from wild orchid (Aerides multiflora).</title>
        <authorList>
            <person name="Suriyachadkun C."/>
        </authorList>
    </citation>
    <scope>NUCLEOTIDE SEQUENCE [LARGE SCALE GENOMIC DNA]</scope>
    <source>
        <strain evidence="4 5">OC33-EN08</strain>
    </source>
</reference>
<proteinExistence type="predicted"/>
<dbReference type="InterPro" id="IPR042099">
    <property type="entry name" value="ANL_N_sf"/>
</dbReference>
<dbReference type="Pfam" id="PF00501">
    <property type="entry name" value="AMP-binding"/>
    <property type="match status" value="1"/>
</dbReference>
<dbReference type="InterPro" id="IPR025110">
    <property type="entry name" value="AMP-bd_C"/>
</dbReference>
<dbReference type="PANTHER" id="PTHR43201">
    <property type="entry name" value="ACYL-COA SYNTHETASE"/>
    <property type="match status" value="1"/>
</dbReference>